<dbReference type="Pfam" id="PF00072">
    <property type="entry name" value="Response_reg"/>
    <property type="match status" value="1"/>
</dbReference>
<dbReference type="EMBL" id="PXWF02000034">
    <property type="protein sequence ID" value="PWF55318.1"/>
    <property type="molecule type" value="Genomic_DNA"/>
</dbReference>
<comment type="caution">
    <text evidence="5">The sequence shown here is derived from an EMBL/GenBank/DDBJ whole genome shotgun (WGS) entry which is preliminary data.</text>
</comment>
<dbReference type="InterPro" id="IPR001789">
    <property type="entry name" value="Sig_transdc_resp-reg_receiver"/>
</dbReference>
<accession>A0A2U2I6C7</accession>
<dbReference type="Proteomes" id="UP000241421">
    <property type="component" value="Unassembled WGS sequence"/>
</dbReference>
<keyword evidence="1 2" id="KW-0597">Phosphoprotein</keyword>
<feature type="domain" description="Response regulatory" evidence="4">
    <location>
        <begin position="90"/>
        <end position="207"/>
    </location>
</feature>
<organism evidence="5 6">
    <name type="scientific">Massilia glaciei</name>
    <dbReference type="NCBI Taxonomy" id="1524097"/>
    <lineage>
        <taxon>Bacteria</taxon>
        <taxon>Pseudomonadati</taxon>
        <taxon>Pseudomonadota</taxon>
        <taxon>Betaproteobacteria</taxon>
        <taxon>Burkholderiales</taxon>
        <taxon>Oxalobacteraceae</taxon>
        <taxon>Telluria group</taxon>
        <taxon>Massilia</taxon>
    </lineage>
</organism>
<evidence type="ECO:0000259" key="4">
    <source>
        <dbReference type="PROSITE" id="PS50110"/>
    </source>
</evidence>
<dbReference type="SMART" id="SM00448">
    <property type="entry name" value="REC"/>
    <property type="match status" value="1"/>
</dbReference>
<dbReference type="AlphaFoldDB" id="A0A2U2I6C7"/>
<dbReference type="PANTHER" id="PTHR44591:SF23">
    <property type="entry name" value="CHEY SUBFAMILY"/>
    <property type="match status" value="1"/>
</dbReference>
<evidence type="ECO:0000256" key="3">
    <source>
        <dbReference type="SAM" id="MobiDB-lite"/>
    </source>
</evidence>
<dbReference type="PROSITE" id="PS50110">
    <property type="entry name" value="RESPONSE_REGULATORY"/>
    <property type="match status" value="1"/>
</dbReference>
<gene>
    <name evidence="5" type="ORF">C7C56_002505</name>
</gene>
<evidence type="ECO:0000313" key="5">
    <source>
        <dbReference type="EMBL" id="PWF55318.1"/>
    </source>
</evidence>
<dbReference type="InterPro" id="IPR011006">
    <property type="entry name" value="CheY-like_superfamily"/>
</dbReference>
<name>A0A2U2I6C7_9BURK</name>
<evidence type="ECO:0000256" key="2">
    <source>
        <dbReference type="PROSITE-ProRule" id="PRU00169"/>
    </source>
</evidence>
<keyword evidence="6" id="KW-1185">Reference proteome</keyword>
<dbReference type="PANTHER" id="PTHR44591">
    <property type="entry name" value="STRESS RESPONSE REGULATOR PROTEIN 1"/>
    <property type="match status" value="1"/>
</dbReference>
<protein>
    <submittedName>
        <fullName evidence="5">Response regulator</fullName>
    </submittedName>
</protein>
<proteinExistence type="predicted"/>
<dbReference type="SUPFAM" id="SSF52172">
    <property type="entry name" value="CheY-like"/>
    <property type="match status" value="1"/>
</dbReference>
<dbReference type="InterPro" id="IPR050595">
    <property type="entry name" value="Bact_response_regulator"/>
</dbReference>
<dbReference type="OrthoDB" id="9179585at2"/>
<sequence>MRSIRLRLRTKGRQAARSLPTGRWVHGQGGANNTICHHLPAAAESPTGIFLKWNFRGAIPHPSQSAAKKEPMPTTPEDAHSNMPPGPVRTVLYVEDNADNLALVTQLLGRRADLALVSAADGDAGIALARARLPELILMDINLPGISGMDTMKLLRGDPLTAAIPVIALSSNAFPRQIRDGLEAGFFGYLTKPFKFDEFLTAVESALAHAARTGPAA</sequence>
<feature type="modified residue" description="4-aspartylphosphate" evidence="2">
    <location>
        <position position="140"/>
    </location>
</feature>
<feature type="region of interest" description="Disordered" evidence="3">
    <location>
        <begin position="61"/>
        <end position="83"/>
    </location>
</feature>
<evidence type="ECO:0000313" key="6">
    <source>
        <dbReference type="Proteomes" id="UP000241421"/>
    </source>
</evidence>
<dbReference type="Gene3D" id="3.40.50.2300">
    <property type="match status" value="1"/>
</dbReference>
<dbReference type="GO" id="GO:0000160">
    <property type="term" value="P:phosphorelay signal transduction system"/>
    <property type="evidence" value="ECO:0007669"/>
    <property type="project" value="InterPro"/>
</dbReference>
<evidence type="ECO:0000256" key="1">
    <source>
        <dbReference type="ARBA" id="ARBA00022553"/>
    </source>
</evidence>
<reference evidence="5 6" key="1">
    <citation type="submission" date="2018-04" db="EMBL/GenBank/DDBJ databases">
        <title>Massilia violaceinigra sp. nov., a novel purple-pigmented bacterium isolated from Tianshan glacier, Xinjiang, China.</title>
        <authorList>
            <person name="Wang H."/>
        </authorList>
    </citation>
    <scope>NUCLEOTIDE SEQUENCE [LARGE SCALE GENOMIC DNA]</scope>
    <source>
        <strain evidence="5 6">B448-2</strain>
    </source>
</reference>